<dbReference type="EC" id="1.17.4.1" evidence="4"/>
<dbReference type="NCBIfam" id="TIGR01494">
    <property type="entry name" value="ATPase_P-type"/>
    <property type="match status" value="2"/>
</dbReference>
<evidence type="ECO:0000259" key="24">
    <source>
        <dbReference type="Pfam" id="PF02867"/>
    </source>
</evidence>
<sequence>MALMDAIDSEIKLPERDIDKPFLMSVEDVFSITGRGTVATGRVEKGKVKGDIKMPPKKVKTQIKLQIPAGAANPAPPVGPALGQQGPVSFMQVFNAATEAIKQGGTRRGANMGMLRIDHPDVMKFIVCKDVGTQLTNFNISVALTKEFMEAVEDDEDYNLYNPRTKEVVGRLHARKVFDKIVTQAWKNGEPGIVFIDRMNEYNPTPDIGTIESTNPCGEQPLLPYEACNLGSINLSHFVKNGKIEWKRLETIVKSAVHFLDNVIDMNNYPITKIGETTRANRKIGLGVMGWADMLFQLKMPYNSPEAILLAEKLMNFIETKSHQASEEIALHRGAFPNFKESIYKDGNPIRNATTTTIAPTGTIGIIANASGGVEPIFALVYKRANCLDKTEMFIVNPYFEKALKDANIYSDKLMEKVAKEGSIKHIKEIPEKIRRVFVTAHDISPEDHIRMQAAFQKYTDNAVSKTVNFAHDATKEDVSKAYMLSYKLGCKGVTVYRDGSREDQVLVSANSTPDKKEQTGVLALPVKRERLRPKKITGSTLLMHTGCGKMYVTINEDNEGVFEVFTQLGKSGGCQATQSEAIARLISLALRSGVDTARIVAQLRGIRCPSPTLTENGAILSCPDAIAKALESYISEKDEPNLFDTSDTVTPTVAKNSEEKVKTYKPSPSGNSEGACRQCPECGEMLEFAEGCVESKALKSLEALAKSMTTQAVVLRDGQRMHIDSSEVVPGDILYFISGDKVAADIKLISSRELQINESALTGESLPVEKNINTLPSSTVLADRKNMLYASTLVTYGSGKGIVVAIGDNTEVGKISQLISSTDALDTPLTQKMSKFSTFLVYLIMSMAAVTFIFGISHGQPWKLMFTAAIGLAVAAIPEGLPAAMTITLAIGVSRMSKKKAIIRKLPAVETLGSTTVICSDKTGTLTENQMTVVEMFTDGKIFTVSGTGYVFSGQIKVKETDTIIGLEYSKSFKLCLQAGYLCNDSKIISIDGRNDVQGDPTEGALIVLGAKANLNNELLEEFPRLDTIPFESQYQYMATLHKNTNTNIAFVKGALEKITAMCLYMLDEKGNKIEFNKEQILKVANDMATRGLRVLCFAYKDIDSNSSQIKHEDIATGLTFVGLQAMIDPARPEVIEAVKKCHSAGIKIKMITGDHALTASAIAKSIGIVQGEKPNYTAMTGKELEQYDDKQLKDIATNYSVFARVTPEQKLRLVRALQSQNNIVAMTGDGVNDAPALKQANIGIAMGITGTEVAKESADMVLTDDNFASIVAAVEEGRCVFDNIRKFIIWTLPTNMAQGIAMMMAIFLNRELLPILPAQILWINMSTALFLGMMLSFEPKEE</sequence>
<dbReference type="NCBIfam" id="TIGR02504">
    <property type="entry name" value="NrdJ_Z"/>
    <property type="match status" value="1"/>
</dbReference>
<evidence type="ECO:0000256" key="10">
    <source>
        <dbReference type="ARBA" id="ARBA00022741"/>
    </source>
</evidence>
<keyword evidence="14 22" id="KW-1133">Transmembrane helix</keyword>
<evidence type="ECO:0000256" key="11">
    <source>
        <dbReference type="ARBA" id="ARBA00022840"/>
    </source>
</evidence>
<dbReference type="InterPro" id="IPR044492">
    <property type="entry name" value="P_typ_ATPase_HD_dom"/>
</dbReference>
<comment type="subcellular location">
    <subcellularLocation>
        <location evidence="2">Endomembrane system</location>
        <topology evidence="2">Multi-pass membrane protein</topology>
    </subcellularLocation>
</comment>
<dbReference type="Pfam" id="PF12637">
    <property type="entry name" value="TSCPD"/>
    <property type="match status" value="1"/>
</dbReference>
<evidence type="ECO:0000256" key="21">
    <source>
        <dbReference type="ARBA" id="ARBA00047754"/>
    </source>
</evidence>
<dbReference type="InterPro" id="IPR013344">
    <property type="entry name" value="RNR_NrdJ/NrdZ"/>
</dbReference>
<evidence type="ECO:0000256" key="14">
    <source>
        <dbReference type="ARBA" id="ARBA00022989"/>
    </source>
</evidence>
<dbReference type="Pfam" id="PF02867">
    <property type="entry name" value="Ribonuc_red_lgC"/>
    <property type="match status" value="1"/>
</dbReference>
<keyword evidence="7" id="KW-0846">Cobalamin</keyword>
<keyword evidence="6" id="KW-0597">Phosphoprotein</keyword>
<feature type="transmembrane region" description="Helical" evidence="22">
    <location>
        <begin position="1289"/>
        <end position="1310"/>
    </location>
</feature>
<dbReference type="Pfam" id="PF13246">
    <property type="entry name" value="Cation_ATPase"/>
    <property type="match status" value="1"/>
</dbReference>
<dbReference type="InterPro" id="IPR023299">
    <property type="entry name" value="ATPase_P-typ_cyto_dom_N"/>
</dbReference>
<dbReference type="PRINTS" id="PR00119">
    <property type="entry name" value="CATATPASE"/>
</dbReference>
<comment type="function">
    <text evidence="19">Catalyzes the reduction of ribonucleotides to deoxyribonucleotides. May function to provide a pool of deoxyribonucleotide precursors for DNA repair during oxygen limitation and/or for immediate growth after restoration of oxygen.</text>
</comment>
<dbReference type="Gene3D" id="2.40.30.10">
    <property type="entry name" value="Translation factors"/>
    <property type="match status" value="1"/>
</dbReference>
<dbReference type="FunFam" id="2.70.150.10:FF:000160">
    <property type="entry name" value="Sarcoplasmic/endoplasmic reticulum calcium ATPase 1"/>
    <property type="match status" value="1"/>
</dbReference>
<dbReference type="InterPro" id="IPR050862">
    <property type="entry name" value="RdRp_reductase_class-2"/>
</dbReference>
<comment type="caution">
    <text evidence="26">The sequence shown here is derived from an EMBL/GenBank/DDBJ whole genome shotgun (WGS) entry which is preliminary data.</text>
</comment>
<feature type="transmembrane region" description="Helical" evidence="22">
    <location>
        <begin position="865"/>
        <end position="892"/>
    </location>
</feature>
<evidence type="ECO:0000256" key="19">
    <source>
        <dbReference type="ARBA" id="ARBA00025437"/>
    </source>
</evidence>
<dbReference type="EMBL" id="CATQJL010000261">
    <property type="protein sequence ID" value="CAJ0600721.1"/>
    <property type="molecule type" value="Genomic_DNA"/>
</dbReference>
<dbReference type="InterPro" id="IPR009000">
    <property type="entry name" value="Transl_B-barrel_sf"/>
</dbReference>
<dbReference type="GO" id="GO:0016887">
    <property type="term" value="F:ATP hydrolysis activity"/>
    <property type="evidence" value="ECO:0007669"/>
    <property type="project" value="InterPro"/>
</dbReference>
<evidence type="ECO:0000259" key="23">
    <source>
        <dbReference type="Pfam" id="PF00122"/>
    </source>
</evidence>
<keyword evidence="18" id="KW-0170">Cobalt</keyword>
<evidence type="ECO:0000256" key="8">
    <source>
        <dbReference type="ARBA" id="ARBA00022634"/>
    </source>
</evidence>
<organism evidence="26 27">
    <name type="scientific">Cylicocyclus nassatus</name>
    <name type="common">Nematode worm</name>
    <dbReference type="NCBI Taxonomy" id="53992"/>
    <lineage>
        <taxon>Eukaryota</taxon>
        <taxon>Metazoa</taxon>
        <taxon>Ecdysozoa</taxon>
        <taxon>Nematoda</taxon>
        <taxon>Chromadorea</taxon>
        <taxon>Rhabditida</taxon>
        <taxon>Rhabditina</taxon>
        <taxon>Rhabditomorpha</taxon>
        <taxon>Strongyloidea</taxon>
        <taxon>Strongylidae</taxon>
        <taxon>Cylicocyclus</taxon>
    </lineage>
</organism>
<dbReference type="PANTHER" id="PTHR43371">
    <property type="entry name" value="VITAMIN B12-DEPENDENT RIBONUCLEOTIDE REDUCTASE"/>
    <property type="match status" value="1"/>
</dbReference>
<dbReference type="SUPFAM" id="SSF81665">
    <property type="entry name" value="Calcium ATPase, transmembrane domain M"/>
    <property type="match status" value="1"/>
</dbReference>
<dbReference type="Gene3D" id="2.70.150.10">
    <property type="entry name" value="Calcium-transporting ATPase, cytoplasmic transduction domain A"/>
    <property type="match status" value="1"/>
</dbReference>
<evidence type="ECO:0000256" key="4">
    <source>
        <dbReference type="ARBA" id="ARBA00012274"/>
    </source>
</evidence>
<dbReference type="Gene3D" id="3.40.1110.10">
    <property type="entry name" value="Calcium-transporting ATPase, cytoplasmic domain N"/>
    <property type="match status" value="1"/>
</dbReference>
<dbReference type="InterPro" id="IPR008250">
    <property type="entry name" value="ATPase_P-typ_transduc_dom_A_sf"/>
</dbReference>
<dbReference type="InterPro" id="IPR059000">
    <property type="entry name" value="ATPase_P-type_domA"/>
</dbReference>
<evidence type="ECO:0000256" key="7">
    <source>
        <dbReference type="ARBA" id="ARBA00022628"/>
    </source>
</evidence>
<gene>
    <name evidence="26" type="ORF">CYNAS_LOCUS12704</name>
</gene>
<dbReference type="GO" id="GO:0016020">
    <property type="term" value="C:membrane"/>
    <property type="evidence" value="ECO:0007669"/>
    <property type="project" value="InterPro"/>
</dbReference>
<dbReference type="SUPFAM" id="SSF50447">
    <property type="entry name" value="Translation proteins"/>
    <property type="match status" value="1"/>
</dbReference>
<dbReference type="SFLD" id="SFLDF00027">
    <property type="entry name" value="p-type_atpase"/>
    <property type="match status" value="1"/>
</dbReference>
<dbReference type="Gene3D" id="3.20.70.20">
    <property type="match status" value="1"/>
</dbReference>
<dbReference type="CDD" id="cd02888">
    <property type="entry name" value="RNR_II_dimer"/>
    <property type="match status" value="1"/>
</dbReference>
<dbReference type="FunFam" id="3.40.50.1000:FF:000001">
    <property type="entry name" value="Phospholipid-transporting ATPase IC"/>
    <property type="match status" value="1"/>
</dbReference>
<feature type="transmembrane region" description="Helical" evidence="22">
    <location>
        <begin position="1322"/>
        <end position="1339"/>
    </location>
</feature>
<dbReference type="SFLD" id="SFLDG00002">
    <property type="entry name" value="C1.7:_P-type_atpase_like"/>
    <property type="match status" value="1"/>
</dbReference>
<evidence type="ECO:0000256" key="5">
    <source>
        <dbReference type="ARBA" id="ARBA00014409"/>
    </source>
</evidence>
<reference evidence="26" key="1">
    <citation type="submission" date="2023-07" db="EMBL/GenBank/DDBJ databases">
        <authorList>
            <consortium name="CYATHOMIX"/>
        </authorList>
    </citation>
    <scope>NUCLEOTIDE SEQUENCE</scope>
    <source>
        <strain evidence="26">N/A</strain>
    </source>
</reference>
<dbReference type="PROSITE" id="PS00154">
    <property type="entry name" value="ATPASE_E1_E2"/>
    <property type="match status" value="1"/>
</dbReference>
<dbReference type="GO" id="GO:0005524">
    <property type="term" value="F:ATP binding"/>
    <property type="evidence" value="ECO:0007669"/>
    <property type="project" value="UniProtKB-KW"/>
</dbReference>
<dbReference type="GO" id="GO:0004748">
    <property type="term" value="F:ribonucleoside-diphosphate reductase activity, thioredoxin disulfide as acceptor"/>
    <property type="evidence" value="ECO:0007669"/>
    <property type="project" value="UniProtKB-EC"/>
</dbReference>
<evidence type="ECO:0000256" key="13">
    <source>
        <dbReference type="ARBA" id="ARBA00022967"/>
    </source>
</evidence>
<feature type="domain" description="Ribonucleotide reductase large subunit C-terminal" evidence="24">
    <location>
        <begin position="84"/>
        <end position="497"/>
    </location>
</feature>
<protein>
    <recommendedName>
        <fullName evidence="5">Vitamin B12-dependent ribonucleotide reductase</fullName>
        <ecNumber evidence="4">1.17.4.1</ecNumber>
    </recommendedName>
    <alternativeName>
        <fullName evidence="20">Ribonucleoside-diphosphate reductase NrdJ</fullName>
    </alternativeName>
</protein>
<evidence type="ECO:0000256" key="9">
    <source>
        <dbReference type="ARBA" id="ARBA00022692"/>
    </source>
</evidence>
<dbReference type="FunFam" id="3.40.50.1000:FF:000028">
    <property type="entry name" value="Calcium-transporting P-type ATPase, putative"/>
    <property type="match status" value="1"/>
</dbReference>
<keyword evidence="13" id="KW-1278">Translocase</keyword>
<keyword evidence="17" id="KW-1015">Disulfide bond</keyword>
<evidence type="ECO:0000259" key="25">
    <source>
        <dbReference type="Pfam" id="PF12637"/>
    </source>
</evidence>
<proteinExistence type="inferred from homology"/>
<dbReference type="Pfam" id="PF00122">
    <property type="entry name" value="E1-E2_ATPase"/>
    <property type="match status" value="1"/>
</dbReference>
<feature type="non-terminal residue" evidence="26">
    <location>
        <position position="1"/>
    </location>
</feature>
<dbReference type="SUPFAM" id="SSF51998">
    <property type="entry name" value="PFL-like glycyl radical enzymes"/>
    <property type="match status" value="1"/>
</dbReference>
<feature type="transmembrane region" description="Helical" evidence="22">
    <location>
        <begin position="840"/>
        <end position="859"/>
    </location>
</feature>
<comment type="similarity">
    <text evidence="3">Belongs to the ribonucleoside diphosphate reductase class-2 family.</text>
</comment>
<feature type="domain" description="TSCPD" evidence="25">
    <location>
        <begin position="533"/>
        <end position="634"/>
    </location>
</feature>
<feature type="domain" description="P-type ATPase A" evidence="23">
    <location>
        <begin position="709"/>
        <end position="820"/>
    </location>
</feature>
<dbReference type="SUPFAM" id="SSF81653">
    <property type="entry name" value="Calcium ATPase, transduction domain A"/>
    <property type="match status" value="1"/>
</dbReference>
<evidence type="ECO:0000313" key="27">
    <source>
        <dbReference type="Proteomes" id="UP001176961"/>
    </source>
</evidence>
<dbReference type="GO" id="GO:0031419">
    <property type="term" value="F:cobalamin binding"/>
    <property type="evidence" value="ECO:0007669"/>
    <property type="project" value="UniProtKB-KW"/>
</dbReference>
<keyword evidence="9 22" id="KW-0812">Transmembrane</keyword>
<keyword evidence="8" id="KW-0237">DNA synthesis</keyword>
<evidence type="ECO:0000256" key="20">
    <source>
        <dbReference type="ARBA" id="ARBA00033050"/>
    </source>
</evidence>
<evidence type="ECO:0000256" key="15">
    <source>
        <dbReference type="ARBA" id="ARBA00023002"/>
    </source>
</evidence>
<evidence type="ECO:0000256" key="17">
    <source>
        <dbReference type="ARBA" id="ARBA00023157"/>
    </source>
</evidence>
<keyword evidence="12" id="KW-0460">Magnesium</keyword>
<dbReference type="InterPro" id="IPR018303">
    <property type="entry name" value="ATPase_P-typ_P_site"/>
</dbReference>
<dbReference type="SUPFAM" id="SSF56784">
    <property type="entry name" value="HAD-like"/>
    <property type="match status" value="1"/>
</dbReference>
<dbReference type="InterPro" id="IPR023298">
    <property type="entry name" value="ATPase_P-typ_TM_dom_sf"/>
</dbReference>
<dbReference type="InterPro" id="IPR001757">
    <property type="entry name" value="P_typ_ATPase"/>
</dbReference>
<keyword evidence="10" id="KW-0547">Nucleotide-binding</keyword>
<name>A0AA36GYG9_CYLNA</name>
<evidence type="ECO:0000256" key="3">
    <source>
        <dbReference type="ARBA" id="ARBA00007405"/>
    </source>
</evidence>
<evidence type="ECO:0000256" key="1">
    <source>
        <dbReference type="ARBA" id="ARBA00001922"/>
    </source>
</evidence>
<comment type="cofactor">
    <cofactor evidence="1">
        <name>adenosylcob(III)alamin</name>
        <dbReference type="ChEBI" id="CHEBI:18408"/>
    </cofactor>
</comment>
<dbReference type="PRINTS" id="PR00120">
    <property type="entry name" value="HATPASE"/>
</dbReference>
<keyword evidence="16 22" id="KW-0472">Membrane</keyword>
<evidence type="ECO:0000256" key="18">
    <source>
        <dbReference type="ARBA" id="ARBA00023285"/>
    </source>
</evidence>
<dbReference type="Gene3D" id="1.20.1110.10">
    <property type="entry name" value="Calcium-transporting ATPase, transmembrane domain"/>
    <property type="match status" value="1"/>
</dbReference>
<dbReference type="Gene3D" id="3.40.50.1000">
    <property type="entry name" value="HAD superfamily/HAD-like"/>
    <property type="match status" value="1"/>
</dbReference>
<evidence type="ECO:0000256" key="22">
    <source>
        <dbReference type="SAM" id="Phobius"/>
    </source>
</evidence>
<dbReference type="SFLD" id="SFLDS00003">
    <property type="entry name" value="Haloacid_Dehalogenase"/>
    <property type="match status" value="1"/>
</dbReference>
<keyword evidence="27" id="KW-1185">Reference proteome</keyword>
<evidence type="ECO:0000313" key="26">
    <source>
        <dbReference type="EMBL" id="CAJ0600721.1"/>
    </source>
</evidence>
<evidence type="ECO:0000256" key="6">
    <source>
        <dbReference type="ARBA" id="ARBA00022553"/>
    </source>
</evidence>
<dbReference type="InterPro" id="IPR000788">
    <property type="entry name" value="RNR_lg_C"/>
</dbReference>
<dbReference type="GO" id="GO:0071897">
    <property type="term" value="P:DNA biosynthetic process"/>
    <property type="evidence" value="ECO:0007669"/>
    <property type="project" value="UniProtKB-KW"/>
</dbReference>
<accession>A0AA36GYG9</accession>
<evidence type="ECO:0000256" key="16">
    <source>
        <dbReference type="ARBA" id="ARBA00023136"/>
    </source>
</evidence>
<dbReference type="Proteomes" id="UP001176961">
    <property type="component" value="Unassembled WGS sequence"/>
</dbReference>
<keyword evidence="15" id="KW-0560">Oxidoreductase</keyword>
<dbReference type="PANTHER" id="PTHR43371:SF1">
    <property type="entry name" value="RIBONUCLEOSIDE-DIPHOSPHATE REDUCTASE"/>
    <property type="match status" value="1"/>
</dbReference>
<keyword evidence="11" id="KW-0067">ATP-binding</keyword>
<dbReference type="InterPro" id="IPR024434">
    <property type="entry name" value="TSCPD_dom"/>
</dbReference>
<dbReference type="InterPro" id="IPR036412">
    <property type="entry name" value="HAD-like_sf"/>
</dbReference>
<evidence type="ECO:0000256" key="2">
    <source>
        <dbReference type="ARBA" id="ARBA00004127"/>
    </source>
</evidence>
<comment type="catalytic activity">
    <reaction evidence="21">
        <text>a 2'-deoxyribonucleoside 5'-diphosphate + [thioredoxin]-disulfide + H2O = a ribonucleoside 5'-diphosphate + [thioredoxin]-dithiol</text>
        <dbReference type="Rhea" id="RHEA:23252"/>
        <dbReference type="Rhea" id="RHEA-COMP:10698"/>
        <dbReference type="Rhea" id="RHEA-COMP:10700"/>
        <dbReference type="ChEBI" id="CHEBI:15377"/>
        <dbReference type="ChEBI" id="CHEBI:29950"/>
        <dbReference type="ChEBI" id="CHEBI:50058"/>
        <dbReference type="ChEBI" id="CHEBI:57930"/>
        <dbReference type="ChEBI" id="CHEBI:73316"/>
        <dbReference type="EC" id="1.17.4.1"/>
    </reaction>
</comment>
<dbReference type="GO" id="GO:0012505">
    <property type="term" value="C:endomembrane system"/>
    <property type="evidence" value="ECO:0007669"/>
    <property type="project" value="UniProtKB-SubCell"/>
</dbReference>
<dbReference type="InterPro" id="IPR023214">
    <property type="entry name" value="HAD_sf"/>
</dbReference>
<evidence type="ECO:0000256" key="12">
    <source>
        <dbReference type="ARBA" id="ARBA00022842"/>
    </source>
</evidence>
<dbReference type="SUPFAM" id="SSF81660">
    <property type="entry name" value="Metal cation-transporting ATPase, ATP-binding domain N"/>
    <property type="match status" value="1"/>
</dbReference>
<dbReference type="Pfam" id="PF08282">
    <property type="entry name" value="Hydrolase_3"/>
    <property type="match status" value="1"/>
</dbReference>